<evidence type="ECO:0000256" key="9">
    <source>
        <dbReference type="ARBA" id="ARBA00025716"/>
    </source>
</evidence>
<reference evidence="10" key="1">
    <citation type="journal article" date="2023" name="Mol. Phylogenet. Evol.">
        <title>Genome-scale phylogeny and comparative genomics of the fungal order Sordariales.</title>
        <authorList>
            <person name="Hensen N."/>
            <person name="Bonometti L."/>
            <person name="Westerberg I."/>
            <person name="Brannstrom I.O."/>
            <person name="Guillou S."/>
            <person name="Cros-Aarteil S."/>
            <person name="Calhoun S."/>
            <person name="Haridas S."/>
            <person name="Kuo A."/>
            <person name="Mondo S."/>
            <person name="Pangilinan J."/>
            <person name="Riley R."/>
            <person name="LaButti K."/>
            <person name="Andreopoulos B."/>
            <person name="Lipzen A."/>
            <person name="Chen C."/>
            <person name="Yan M."/>
            <person name="Daum C."/>
            <person name="Ng V."/>
            <person name="Clum A."/>
            <person name="Steindorff A."/>
            <person name="Ohm R.A."/>
            <person name="Martin F."/>
            <person name="Silar P."/>
            <person name="Natvig D.O."/>
            <person name="Lalanne C."/>
            <person name="Gautier V."/>
            <person name="Ament-Velasquez S.L."/>
            <person name="Kruys A."/>
            <person name="Hutchinson M.I."/>
            <person name="Powell A.J."/>
            <person name="Barry K."/>
            <person name="Miller A.N."/>
            <person name="Grigoriev I.V."/>
            <person name="Debuchy R."/>
            <person name="Gladieux P."/>
            <person name="Hiltunen Thoren M."/>
            <person name="Johannesson H."/>
        </authorList>
    </citation>
    <scope>NUCLEOTIDE SEQUENCE</scope>
    <source>
        <strain evidence="10">CBS 168.71</strain>
    </source>
</reference>
<keyword evidence="5" id="KW-0653">Protein transport</keyword>
<dbReference type="InterPro" id="IPR019603">
    <property type="entry name" value="Tom5"/>
</dbReference>
<dbReference type="Proteomes" id="UP001278766">
    <property type="component" value="Unassembled WGS sequence"/>
</dbReference>
<keyword evidence="10" id="KW-0675">Receptor</keyword>
<proteinExistence type="inferred from homology"/>
<dbReference type="GO" id="GO:0006626">
    <property type="term" value="P:protein targeting to mitochondrion"/>
    <property type="evidence" value="ECO:0007669"/>
    <property type="project" value="UniProtKB-ARBA"/>
</dbReference>
<name>A0AAE0H5K1_9PEZI</name>
<sequence length="96" mass="10604">MFGGFQPPQASPEELLAAEAEATFTLQRVLAAAAALYFCMPSTVLPTASPPDANMAHSPLRRRRRLQDVLDTTSTEAQPSRHRFVTHQDFASRFTT</sequence>
<keyword evidence="4" id="KW-1000">Mitochondrion outer membrane</keyword>
<keyword evidence="7" id="KW-0496">Mitochondrion</keyword>
<evidence type="ECO:0000256" key="2">
    <source>
        <dbReference type="ARBA" id="ARBA00022448"/>
    </source>
</evidence>
<comment type="similarity">
    <text evidence="9">Belongs to the Tom5 family.</text>
</comment>
<keyword evidence="3" id="KW-0812">Transmembrane</keyword>
<evidence type="ECO:0000256" key="7">
    <source>
        <dbReference type="ARBA" id="ARBA00023128"/>
    </source>
</evidence>
<evidence type="ECO:0000256" key="1">
    <source>
        <dbReference type="ARBA" id="ARBA00004572"/>
    </source>
</evidence>
<keyword evidence="11" id="KW-1185">Reference proteome</keyword>
<dbReference type="GO" id="GO:0015031">
    <property type="term" value="P:protein transport"/>
    <property type="evidence" value="ECO:0007669"/>
    <property type="project" value="UniProtKB-KW"/>
</dbReference>
<evidence type="ECO:0000256" key="6">
    <source>
        <dbReference type="ARBA" id="ARBA00022989"/>
    </source>
</evidence>
<keyword evidence="6" id="KW-1133">Transmembrane helix</keyword>
<reference evidence="10" key="2">
    <citation type="submission" date="2023-06" db="EMBL/GenBank/DDBJ databases">
        <authorList>
            <consortium name="Lawrence Berkeley National Laboratory"/>
            <person name="Haridas S."/>
            <person name="Hensen N."/>
            <person name="Bonometti L."/>
            <person name="Westerberg I."/>
            <person name="Brannstrom I.O."/>
            <person name="Guillou S."/>
            <person name="Cros-Aarteil S."/>
            <person name="Calhoun S."/>
            <person name="Kuo A."/>
            <person name="Mondo S."/>
            <person name="Pangilinan J."/>
            <person name="Riley R."/>
            <person name="Labutti K."/>
            <person name="Andreopoulos B."/>
            <person name="Lipzen A."/>
            <person name="Chen C."/>
            <person name="Yanf M."/>
            <person name="Daum C."/>
            <person name="Ng V."/>
            <person name="Clum A."/>
            <person name="Steindorff A."/>
            <person name="Ohm R."/>
            <person name="Martin F."/>
            <person name="Silar P."/>
            <person name="Natvig D."/>
            <person name="Lalanne C."/>
            <person name="Gautier V."/>
            <person name="Ament-Velasquez S.L."/>
            <person name="Kruys A."/>
            <person name="Hutchinson M.I."/>
            <person name="Powell A.J."/>
            <person name="Barry K."/>
            <person name="Miller A.N."/>
            <person name="Grigoriev I.V."/>
            <person name="Debuchy R."/>
            <person name="Gladieux P."/>
            <person name="Thoren M.H."/>
            <person name="Johannesson H."/>
        </authorList>
    </citation>
    <scope>NUCLEOTIDE SEQUENCE</scope>
    <source>
        <strain evidence="10">CBS 168.71</strain>
    </source>
</reference>
<gene>
    <name evidence="10" type="ORF">B0H64DRAFT_413173</name>
</gene>
<protein>
    <submittedName>
        <fullName evidence="10">Mitochondrial import receptor subunit OR translocase-domain-containing protein</fullName>
    </submittedName>
</protein>
<evidence type="ECO:0000256" key="5">
    <source>
        <dbReference type="ARBA" id="ARBA00022927"/>
    </source>
</evidence>
<comment type="subcellular location">
    <subcellularLocation>
        <location evidence="1">Mitochondrion outer membrane</location>
        <topology evidence="1">Single-pass membrane protein</topology>
    </subcellularLocation>
</comment>
<accession>A0AAE0H5K1</accession>
<dbReference type="GeneID" id="87841911"/>
<evidence type="ECO:0000313" key="11">
    <source>
        <dbReference type="Proteomes" id="UP001278766"/>
    </source>
</evidence>
<evidence type="ECO:0000256" key="4">
    <source>
        <dbReference type="ARBA" id="ARBA00022787"/>
    </source>
</evidence>
<dbReference type="AlphaFoldDB" id="A0AAE0H5K1"/>
<keyword evidence="2" id="KW-0813">Transport</keyword>
<evidence type="ECO:0000313" key="10">
    <source>
        <dbReference type="EMBL" id="KAK3290292.1"/>
    </source>
</evidence>
<evidence type="ECO:0000256" key="8">
    <source>
        <dbReference type="ARBA" id="ARBA00023136"/>
    </source>
</evidence>
<evidence type="ECO:0000256" key="3">
    <source>
        <dbReference type="ARBA" id="ARBA00022692"/>
    </source>
</evidence>
<dbReference type="Pfam" id="PF10642">
    <property type="entry name" value="Tom5"/>
    <property type="match status" value="1"/>
</dbReference>
<dbReference type="RefSeq" id="XP_062653806.1">
    <property type="nucleotide sequence ID" value="XM_062804963.1"/>
</dbReference>
<dbReference type="EMBL" id="JAUEPN010000014">
    <property type="protein sequence ID" value="KAK3290292.1"/>
    <property type="molecule type" value="Genomic_DNA"/>
</dbReference>
<comment type="caution">
    <text evidence="10">The sequence shown here is derived from an EMBL/GenBank/DDBJ whole genome shotgun (WGS) entry which is preliminary data.</text>
</comment>
<keyword evidence="8" id="KW-0472">Membrane</keyword>
<organism evidence="10 11">
    <name type="scientific">Chaetomium fimeti</name>
    <dbReference type="NCBI Taxonomy" id="1854472"/>
    <lineage>
        <taxon>Eukaryota</taxon>
        <taxon>Fungi</taxon>
        <taxon>Dikarya</taxon>
        <taxon>Ascomycota</taxon>
        <taxon>Pezizomycotina</taxon>
        <taxon>Sordariomycetes</taxon>
        <taxon>Sordariomycetidae</taxon>
        <taxon>Sordariales</taxon>
        <taxon>Chaetomiaceae</taxon>
        <taxon>Chaetomium</taxon>
    </lineage>
</organism>
<dbReference type="GO" id="GO:0005741">
    <property type="term" value="C:mitochondrial outer membrane"/>
    <property type="evidence" value="ECO:0007669"/>
    <property type="project" value="UniProtKB-SubCell"/>
</dbReference>